<keyword evidence="10" id="KW-1185">Reference proteome</keyword>
<sequence>MRIVIGGAGAVGRSVARELLDNGHKVLLIEQKADHFDPPAVPGAEWLLADACELATLEECGLPDCDALIAATGDDRANLSMALLAKTEFGVPLVVARVNVAHNEWLFTGVWGVDIAVSTPRAIVGGVEGAIDVGHLVHVMGLRQSQVNLTKLTLPHTNSWVGQRIRDVVLPENTALVVVLRDDTPILPRSEEMLAPGDELLFAVNNAAEHRIRAIIEGGTDESVSSQVSG</sequence>
<dbReference type="InterPro" id="IPR003148">
    <property type="entry name" value="RCK_N"/>
</dbReference>
<evidence type="ECO:0000259" key="7">
    <source>
        <dbReference type="PROSITE" id="PS51201"/>
    </source>
</evidence>
<dbReference type="Gene3D" id="3.40.50.720">
    <property type="entry name" value="NAD(P)-binding Rossmann-like Domain"/>
    <property type="match status" value="1"/>
</dbReference>
<dbReference type="InterPro" id="IPR006036">
    <property type="entry name" value="K_uptake_TrkA"/>
</dbReference>
<dbReference type="InterPro" id="IPR036721">
    <property type="entry name" value="RCK_C_sf"/>
</dbReference>
<dbReference type="PANTHER" id="PTHR43833:SF5">
    <property type="entry name" value="TRK SYSTEM POTASSIUM UPTAKE PROTEIN TRKA"/>
    <property type="match status" value="1"/>
</dbReference>
<dbReference type="InterPro" id="IPR050721">
    <property type="entry name" value="Trk_Ktr_HKT_K-transport"/>
</dbReference>
<dbReference type="PRINTS" id="PR00335">
    <property type="entry name" value="KUPTAKETRKA"/>
</dbReference>
<dbReference type="SUPFAM" id="SSF116726">
    <property type="entry name" value="TrkA C-terminal domain-like"/>
    <property type="match status" value="1"/>
</dbReference>
<name>A0ABY3U9L3_9MYCO</name>
<evidence type="ECO:0000256" key="2">
    <source>
        <dbReference type="ARBA" id="ARBA00022448"/>
    </source>
</evidence>
<dbReference type="Gene3D" id="3.30.70.1450">
    <property type="entry name" value="Regulator of K+ conductance, C-terminal domain"/>
    <property type="match status" value="1"/>
</dbReference>
<dbReference type="RefSeq" id="WP_240172966.1">
    <property type="nucleotide sequence ID" value="NZ_CP092365.1"/>
</dbReference>
<organism evidence="9 10">
    <name type="scientific">Mycolicibacillus parakoreensis</name>
    <dbReference type="NCBI Taxonomy" id="1069221"/>
    <lineage>
        <taxon>Bacteria</taxon>
        <taxon>Bacillati</taxon>
        <taxon>Actinomycetota</taxon>
        <taxon>Actinomycetes</taxon>
        <taxon>Mycobacteriales</taxon>
        <taxon>Mycobacteriaceae</taxon>
        <taxon>Mycolicibacillus</taxon>
    </lineage>
</organism>
<evidence type="ECO:0000256" key="3">
    <source>
        <dbReference type="ARBA" id="ARBA00022538"/>
    </source>
</evidence>
<dbReference type="Pfam" id="PF02080">
    <property type="entry name" value="TrkA_C"/>
    <property type="match status" value="1"/>
</dbReference>
<dbReference type="Proteomes" id="UP001055200">
    <property type="component" value="Chromosome"/>
</dbReference>
<dbReference type="EMBL" id="CP092365">
    <property type="protein sequence ID" value="ULN54778.1"/>
    <property type="molecule type" value="Genomic_DNA"/>
</dbReference>
<evidence type="ECO:0000313" key="10">
    <source>
        <dbReference type="Proteomes" id="UP001055200"/>
    </source>
</evidence>
<keyword evidence="6" id="KW-0406">Ion transport</keyword>
<reference evidence="9" key="1">
    <citation type="submission" date="2022-08" db="EMBL/GenBank/DDBJ databases">
        <title>Complete genome sequence of 14 non-tuberculosis mycobacteria type-strains.</title>
        <authorList>
            <person name="Igarashi Y."/>
            <person name="Osugi A."/>
            <person name="Mitarai S."/>
        </authorList>
    </citation>
    <scope>NUCLEOTIDE SEQUENCE</scope>
    <source>
        <strain evidence="9">DSM 45575</strain>
    </source>
</reference>
<evidence type="ECO:0000256" key="5">
    <source>
        <dbReference type="ARBA" id="ARBA00023027"/>
    </source>
</evidence>
<dbReference type="InterPro" id="IPR036291">
    <property type="entry name" value="NAD(P)-bd_dom_sf"/>
</dbReference>
<keyword evidence="2" id="KW-0813">Transport</keyword>
<keyword evidence="4" id="KW-0630">Potassium</keyword>
<dbReference type="PANTHER" id="PTHR43833">
    <property type="entry name" value="POTASSIUM CHANNEL PROTEIN 2-RELATED-RELATED"/>
    <property type="match status" value="1"/>
</dbReference>
<feature type="domain" description="RCK N-terminal" evidence="7">
    <location>
        <begin position="1"/>
        <end position="117"/>
    </location>
</feature>
<dbReference type="InterPro" id="IPR006037">
    <property type="entry name" value="RCK_C"/>
</dbReference>
<dbReference type="PROSITE" id="PS51201">
    <property type="entry name" value="RCK_N"/>
    <property type="match status" value="1"/>
</dbReference>
<accession>A0ABY3U9L3</accession>
<evidence type="ECO:0000313" key="9">
    <source>
        <dbReference type="EMBL" id="ULN54778.1"/>
    </source>
</evidence>
<dbReference type="PROSITE" id="PS51202">
    <property type="entry name" value="RCK_C"/>
    <property type="match status" value="1"/>
</dbReference>
<keyword evidence="3" id="KW-0633">Potassium transport</keyword>
<evidence type="ECO:0000256" key="6">
    <source>
        <dbReference type="ARBA" id="ARBA00023065"/>
    </source>
</evidence>
<evidence type="ECO:0000256" key="1">
    <source>
        <dbReference type="ARBA" id="ARBA00017378"/>
    </source>
</evidence>
<protein>
    <recommendedName>
        <fullName evidence="1">Trk system potassium uptake protein TrkA</fullName>
    </recommendedName>
</protein>
<gene>
    <name evidence="9" type="ORF">MIU77_00695</name>
</gene>
<feature type="domain" description="RCK C-terminal" evidence="8">
    <location>
        <begin position="137"/>
        <end position="218"/>
    </location>
</feature>
<dbReference type="SUPFAM" id="SSF51735">
    <property type="entry name" value="NAD(P)-binding Rossmann-fold domains"/>
    <property type="match status" value="1"/>
</dbReference>
<dbReference type="Pfam" id="PF02254">
    <property type="entry name" value="TrkA_N"/>
    <property type="match status" value="1"/>
</dbReference>
<evidence type="ECO:0000256" key="4">
    <source>
        <dbReference type="ARBA" id="ARBA00022958"/>
    </source>
</evidence>
<proteinExistence type="predicted"/>
<keyword evidence="5" id="KW-0520">NAD</keyword>
<evidence type="ECO:0000259" key="8">
    <source>
        <dbReference type="PROSITE" id="PS51202"/>
    </source>
</evidence>